<dbReference type="Gene3D" id="2.120.10.80">
    <property type="entry name" value="Kelch-type beta propeller"/>
    <property type="match status" value="2"/>
</dbReference>
<dbReference type="InterPro" id="IPR011043">
    <property type="entry name" value="Gal_Oxase/kelch_b-propeller"/>
</dbReference>
<dbReference type="GeneID" id="102385042"/>
<organism evidence="2 3">
    <name type="scientific">Alligator sinensis</name>
    <name type="common">Chinese alligator</name>
    <dbReference type="NCBI Taxonomy" id="38654"/>
    <lineage>
        <taxon>Eukaryota</taxon>
        <taxon>Metazoa</taxon>
        <taxon>Chordata</taxon>
        <taxon>Craniata</taxon>
        <taxon>Vertebrata</taxon>
        <taxon>Euteleostomi</taxon>
        <taxon>Archelosauria</taxon>
        <taxon>Archosauria</taxon>
        <taxon>Crocodylia</taxon>
        <taxon>Alligatoridae</taxon>
        <taxon>Alligatorinae</taxon>
        <taxon>Alligator</taxon>
    </lineage>
</organism>
<dbReference type="RefSeq" id="XP_025065132.1">
    <property type="nucleotide sequence ID" value="XM_025209347.1"/>
</dbReference>
<evidence type="ECO:0000256" key="1">
    <source>
        <dbReference type="ARBA" id="ARBA00022441"/>
    </source>
</evidence>
<keyword evidence="2" id="KW-1185">Reference proteome</keyword>
<gene>
    <name evidence="3 4" type="primary">LOC102385042</name>
</gene>
<dbReference type="RefSeq" id="XP_025065131.1">
    <property type="nucleotide sequence ID" value="XM_025209346.1"/>
</dbReference>
<evidence type="ECO:0000313" key="4">
    <source>
        <dbReference type="RefSeq" id="XP_025065132.1"/>
    </source>
</evidence>
<keyword evidence="1" id="KW-0880">Kelch repeat</keyword>
<accession>A0A3Q0GZE7</accession>
<dbReference type="PANTHER" id="PTHR46461:SF4">
    <property type="entry name" value="LEUCINE-ZIPPER-LIKE TRANSCRIPTIONAL REGULATOR 1"/>
    <property type="match status" value="1"/>
</dbReference>
<evidence type="ECO:0000313" key="2">
    <source>
        <dbReference type="Proteomes" id="UP000189705"/>
    </source>
</evidence>
<name>A0A3Q0GZE7_ALLSI</name>
<dbReference type="PANTHER" id="PTHR46461">
    <property type="entry name" value="KELCH DOMAIN-CONTAINING PROTEIN 3"/>
    <property type="match status" value="1"/>
</dbReference>
<dbReference type="STRING" id="38654.A0A3Q0GZE7"/>
<dbReference type="SUPFAM" id="SSF50965">
    <property type="entry name" value="Galactose oxidase, central domain"/>
    <property type="match status" value="1"/>
</dbReference>
<dbReference type="Pfam" id="PF01344">
    <property type="entry name" value="Kelch_1"/>
    <property type="match status" value="1"/>
</dbReference>
<sequence length="467" mass="52185">MKGKTAECVWKPIPQSKSSPCDRYKHACCICKGFVYLHGGRHTTNLSDFWRYSIVLCFLESNEWEMLHGSGDGPEELEEHSMVAYQGMLCIFGGMLDSAFTQTKAPLWMYDIDSARWTECRHTEAETESTAPANRKGHSAVVYSSSMYVYGGYFDIKGISQEFWALSFDTGEWSCISALSHDTGPGPRHGHSAVVYSTGMYLFGGLMGLSEQKDLWKWDFTSRNWSSIRTSQGPPKVVGHSSVVFRDSMLIFGGGISSSRPQSSLWKYHFSSQTWSKLAHTAKVNLSSKTYHCILGLGSGFQVAPEASCASPINHWSEKYKDHRKLLPVSKQQACFGRYFRQQPAYKAFSNEDVSEIEMKTFSQPLEPLGLRAFQTSADTELCAKKTESMSSKNKHLSHLTSSEKDFVAAEVIEKRRGTEHQPVSPTDLANSSHPDILLLIGGKPLSGLCEISLWYMEVDSMSVAHT</sequence>
<protein>
    <submittedName>
        <fullName evidence="3 4">Tip elongation aberrant protein 3-like isoform X1</fullName>
    </submittedName>
</protein>
<dbReference type="Pfam" id="PF13415">
    <property type="entry name" value="Beta-prop_FBX42"/>
    <property type="match status" value="1"/>
</dbReference>
<dbReference type="InterPro" id="IPR052637">
    <property type="entry name" value="KLHDC3-like"/>
</dbReference>
<reference evidence="3 4" key="1">
    <citation type="submission" date="2025-04" db="UniProtKB">
        <authorList>
            <consortium name="RefSeq"/>
        </authorList>
    </citation>
    <scope>IDENTIFICATION</scope>
</reference>
<dbReference type="Proteomes" id="UP000189705">
    <property type="component" value="Unplaced"/>
</dbReference>
<evidence type="ECO:0000313" key="3">
    <source>
        <dbReference type="RefSeq" id="XP_025065131.1"/>
    </source>
</evidence>
<dbReference type="InterPro" id="IPR006652">
    <property type="entry name" value="Kelch_1"/>
</dbReference>
<proteinExistence type="predicted"/>
<dbReference type="GO" id="GO:0005737">
    <property type="term" value="C:cytoplasm"/>
    <property type="evidence" value="ECO:0007669"/>
    <property type="project" value="TreeGrafter"/>
</dbReference>
<dbReference type="GO" id="GO:0003682">
    <property type="term" value="F:chromatin binding"/>
    <property type="evidence" value="ECO:0007669"/>
    <property type="project" value="InterPro"/>
</dbReference>
<dbReference type="AlphaFoldDB" id="A0A3Q0GZE7"/>
<dbReference type="InterPro" id="IPR015915">
    <property type="entry name" value="Kelch-typ_b-propeller"/>
</dbReference>